<protein>
    <submittedName>
        <fullName evidence="2">Helix-turn-helix transcriptional regulator</fullName>
    </submittedName>
</protein>
<gene>
    <name evidence="2" type="ORF">E1832_09440</name>
</gene>
<proteinExistence type="predicted"/>
<dbReference type="InterPro" id="IPR036388">
    <property type="entry name" value="WH-like_DNA-bd_sf"/>
</dbReference>
<name>A0A4R5VAG2_9RHOB</name>
<dbReference type="Proteomes" id="UP000295301">
    <property type="component" value="Unassembled WGS sequence"/>
</dbReference>
<dbReference type="AlphaFoldDB" id="A0A4R5VAG2"/>
<dbReference type="InterPro" id="IPR000792">
    <property type="entry name" value="Tscrpt_reg_LuxR_C"/>
</dbReference>
<dbReference type="Gene3D" id="1.10.10.10">
    <property type="entry name" value="Winged helix-like DNA-binding domain superfamily/Winged helix DNA-binding domain"/>
    <property type="match status" value="1"/>
</dbReference>
<dbReference type="RefSeq" id="WP_133359493.1">
    <property type="nucleotide sequence ID" value="NZ_SMUV01000062.1"/>
</dbReference>
<dbReference type="InterPro" id="IPR016032">
    <property type="entry name" value="Sig_transdc_resp-reg_C-effctor"/>
</dbReference>
<dbReference type="SMART" id="SM00421">
    <property type="entry name" value="HTH_LUXR"/>
    <property type="match status" value="1"/>
</dbReference>
<feature type="domain" description="HTH luxR-type" evidence="1">
    <location>
        <begin position="280"/>
        <end position="337"/>
    </location>
</feature>
<organism evidence="2 3">
    <name type="scientific">Antarcticimicrobium luteum</name>
    <dbReference type="NCBI Taxonomy" id="2547397"/>
    <lineage>
        <taxon>Bacteria</taxon>
        <taxon>Pseudomonadati</taxon>
        <taxon>Pseudomonadota</taxon>
        <taxon>Alphaproteobacteria</taxon>
        <taxon>Rhodobacterales</taxon>
        <taxon>Paracoccaceae</taxon>
        <taxon>Antarcticimicrobium</taxon>
    </lineage>
</organism>
<reference evidence="2 3" key="1">
    <citation type="submission" date="2019-03" db="EMBL/GenBank/DDBJ databases">
        <title>Ruegeria lutea sp. nov., a novel strain, isolated from marine sediment, the Masan Bay, South Korea.</title>
        <authorList>
            <person name="Kim J."/>
            <person name="Kim D.-Y."/>
            <person name="Lee S.-S."/>
        </authorList>
    </citation>
    <scope>NUCLEOTIDE SEQUENCE [LARGE SCALE GENOMIC DNA]</scope>
    <source>
        <strain evidence="2 3">318-1</strain>
    </source>
</reference>
<dbReference type="GO" id="GO:0003677">
    <property type="term" value="F:DNA binding"/>
    <property type="evidence" value="ECO:0007669"/>
    <property type="project" value="InterPro"/>
</dbReference>
<sequence>MSISDLCEVENASLVINDPRLRLTEVFSPRVNPEVIESYTDHWWSKDPTIKATASAPVGQITSLEAFGRDRFLASEFHNDFWARSGIGAERLASKLMIQDGAFASLVIQTSSNNDVIDGNTARAFAEIVPHAIQATAIMRRMQALKLAREAAELAAEHGASFVIPIDAQARPVVADDHTEAALSAISVLQLSNGTLALKAREPNARLLRLIAGCATPDGGVRGGVIRLGTDDHPDRFMIEVLPWSDPDASAGMIQRPVALVLVSDRRRRLENDRRRIAHQFGLTPAEARLTTELLAGGGRGAVAARLGISDSTARSHLTRIFDKTGTRRQSELVALILGHR</sequence>
<evidence type="ECO:0000313" key="2">
    <source>
        <dbReference type="EMBL" id="TDK49001.1"/>
    </source>
</evidence>
<comment type="caution">
    <text evidence="2">The sequence shown here is derived from an EMBL/GenBank/DDBJ whole genome shotgun (WGS) entry which is preliminary data.</text>
</comment>
<dbReference type="EMBL" id="SMUV01000062">
    <property type="protein sequence ID" value="TDK49001.1"/>
    <property type="molecule type" value="Genomic_DNA"/>
</dbReference>
<evidence type="ECO:0000313" key="3">
    <source>
        <dbReference type="Proteomes" id="UP000295301"/>
    </source>
</evidence>
<keyword evidence="3" id="KW-1185">Reference proteome</keyword>
<dbReference type="OrthoDB" id="5497412at2"/>
<accession>A0A4R5VAG2</accession>
<dbReference type="GO" id="GO:0006355">
    <property type="term" value="P:regulation of DNA-templated transcription"/>
    <property type="evidence" value="ECO:0007669"/>
    <property type="project" value="InterPro"/>
</dbReference>
<dbReference type="SUPFAM" id="SSF46894">
    <property type="entry name" value="C-terminal effector domain of the bipartite response regulators"/>
    <property type="match status" value="1"/>
</dbReference>
<evidence type="ECO:0000259" key="1">
    <source>
        <dbReference type="SMART" id="SM00421"/>
    </source>
</evidence>